<dbReference type="PANTHER" id="PTHR38886">
    <property type="entry name" value="SESA DOMAIN-CONTAINING PROTEIN"/>
    <property type="match status" value="1"/>
</dbReference>
<dbReference type="OrthoDB" id="3045089at2759"/>
<dbReference type="PANTHER" id="PTHR38886:SF1">
    <property type="entry name" value="NACHT-NTPASE AND P-LOOP NTPASES N-TERMINAL DOMAIN-CONTAINING PROTEIN"/>
    <property type="match status" value="1"/>
</dbReference>
<protein>
    <recommendedName>
        <fullName evidence="6">Ubiquitin-like domain-containing protein</fullName>
    </recommendedName>
</protein>
<evidence type="ECO:0000259" key="2">
    <source>
        <dbReference type="Pfam" id="PF20233"/>
    </source>
</evidence>
<dbReference type="SUPFAM" id="SSF54236">
    <property type="entry name" value="Ubiquitin-like"/>
    <property type="match status" value="1"/>
</dbReference>
<feature type="domain" description="DUF6590" evidence="2">
    <location>
        <begin position="611"/>
        <end position="693"/>
    </location>
</feature>
<name>A0A2J6TNF3_9HELO</name>
<evidence type="ECO:0008006" key="6">
    <source>
        <dbReference type="Google" id="ProtNLM"/>
    </source>
</evidence>
<accession>A0A2J6TNF3</accession>
<dbReference type="InterPro" id="IPR046497">
    <property type="entry name" value="DUF6590"/>
</dbReference>
<dbReference type="InterPro" id="IPR054464">
    <property type="entry name" value="ULD_fung"/>
</dbReference>
<dbReference type="InParanoid" id="A0A2J6TNF3"/>
<dbReference type="InterPro" id="IPR029071">
    <property type="entry name" value="Ubiquitin-like_domsf"/>
</dbReference>
<dbReference type="Gene3D" id="3.10.20.90">
    <property type="entry name" value="Phosphatidylinositol 3-kinase Catalytic Subunit, Chain A, domain 1"/>
    <property type="match status" value="1"/>
</dbReference>
<dbReference type="CDD" id="cd17039">
    <property type="entry name" value="Ubl_ubiquitin_like"/>
    <property type="match status" value="1"/>
</dbReference>
<proteinExistence type="predicted"/>
<evidence type="ECO:0000259" key="3">
    <source>
        <dbReference type="Pfam" id="PF22893"/>
    </source>
</evidence>
<organism evidence="4 5">
    <name type="scientific">Hyaloscypha bicolor E</name>
    <dbReference type="NCBI Taxonomy" id="1095630"/>
    <lineage>
        <taxon>Eukaryota</taxon>
        <taxon>Fungi</taxon>
        <taxon>Dikarya</taxon>
        <taxon>Ascomycota</taxon>
        <taxon>Pezizomycotina</taxon>
        <taxon>Leotiomycetes</taxon>
        <taxon>Helotiales</taxon>
        <taxon>Hyaloscyphaceae</taxon>
        <taxon>Hyaloscypha</taxon>
        <taxon>Hyaloscypha bicolor</taxon>
    </lineage>
</organism>
<dbReference type="EMBL" id="KZ613749">
    <property type="protein sequence ID" value="PMD64553.1"/>
    <property type="molecule type" value="Genomic_DNA"/>
</dbReference>
<dbReference type="AlphaFoldDB" id="A0A2J6TNF3"/>
<sequence>MSFGWSAGDIATAIAVTYNLIQALDDANGAAKEYREAVSFLNDLKRTLEPLHTFTAWGAYPAYGREIGQQVDHIKEPVQDFLAAVLKYEPSLGANATKGWKRSVPTVFRKLQWHILMSKKVLRLKGQTESHMRILDSLMQRLTLDVVWTAQQKLPDTLRTTFAETIRPELVAILRDCLPPNPTTSICNMNAAITKLSEHYQVISSNMQEIKQQLKKPQIVQQHIESSLQGGSGGAGQPAQPALLDRSRIVGSLVESPDRTSSQAKDAPAMEVNDKSLAEVYYLVLLYLGTFLKNLFIVLSRLVQPSRALMPVLLAKYNISFLDAIGRPARVLPFEYFRTFKILQAFIEYEFRDLPGSAWVNHGKYLVLSLRNNRALNEENWDYSVAPGAKIAMSVLVKKRFGSNWTSDEECCPESSCLGTLKRRESQSWATCSVCEKEVYTSVLKISNVPETATETDNPRGNRQNSRQASSHQITFEPDDEDISFFKRIAQEVLDGGTLSEKPSSSSPPAEDDMLLIKNKGITYPVKFPAYSIADGKLQVRDVRERVAAIMDLPEGSAKRIKLLYKGQQLKDDYMPCRNYSLKNHSEVLCIVIDAPASSEDSEDDSESVHMLHAIIYTSNQVPEEQRYTTGDGTVVTENLSKDPIRVMREQDDQEGYLHPASRLKYVKIYTVEKYVRVLNAGTAHKDSLESLRRNSIFYRRHLKIQDMGREDG</sequence>
<evidence type="ECO:0000256" key="1">
    <source>
        <dbReference type="SAM" id="MobiDB-lite"/>
    </source>
</evidence>
<evidence type="ECO:0000313" key="4">
    <source>
        <dbReference type="EMBL" id="PMD64553.1"/>
    </source>
</evidence>
<dbReference type="GeneID" id="36594528"/>
<feature type="region of interest" description="Disordered" evidence="1">
    <location>
        <begin position="450"/>
        <end position="474"/>
    </location>
</feature>
<feature type="domain" description="Ubiquitin-like" evidence="3">
    <location>
        <begin position="316"/>
        <end position="398"/>
    </location>
</feature>
<reference evidence="4 5" key="1">
    <citation type="submission" date="2016-04" db="EMBL/GenBank/DDBJ databases">
        <title>A degradative enzymes factory behind the ericoid mycorrhizal symbiosis.</title>
        <authorList>
            <consortium name="DOE Joint Genome Institute"/>
            <person name="Martino E."/>
            <person name="Morin E."/>
            <person name="Grelet G."/>
            <person name="Kuo A."/>
            <person name="Kohler A."/>
            <person name="Daghino S."/>
            <person name="Barry K."/>
            <person name="Choi C."/>
            <person name="Cichocki N."/>
            <person name="Clum A."/>
            <person name="Copeland A."/>
            <person name="Hainaut M."/>
            <person name="Haridas S."/>
            <person name="Labutti K."/>
            <person name="Lindquist E."/>
            <person name="Lipzen A."/>
            <person name="Khouja H.-R."/>
            <person name="Murat C."/>
            <person name="Ohm R."/>
            <person name="Olson A."/>
            <person name="Spatafora J."/>
            <person name="Veneault-Fourrey C."/>
            <person name="Henrissat B."/>
            <person name="Grigoriev I."/>
            <person name="Martin F."/>
            <person name="Perotto S."/>
        </authorList>
    </citation>
    <scope>NUCLEOTIDE SEQUENCE [LARGE SCALE GENOMIC DNA]</scope>
    <source>
        <strain evidence="4 5">E</strain>
    </source>
</reference>
<keyword evidence="5" id="KW-1185">Reference proteome</keyword>
<evidence type="ECO:0000313" key="5">
    <source>
        <dbReference type="Proteomes" id="UP000235371"/>
    </source>
</evidence>
<dbReference type="Pfam" id="PF20233">
    <property type="entry name" value="DUF6590"/>
    <property type="match status" value="1"/>
</dbReference>
<dbReference type="Proteomes" id="UP000235371">
    <property type="component" value="Unassembled WGS sequence"/>
</dbReference>
<gene>
    <name evidence="4" type="ORF">K444DRAFT_660339</name>
</gene>
<dbReference type="Pfam" id="PF22893">
    <property type="entry name" value="ULD_2"/>
    <property type="match status" value="1"/>
</dbReference>
<dbReference type="RefSeq" id="XP_024741457.1">
    <property type="nucleotide sequence ID" value="XM_024886451.1"/>
</dbReference>